<gene>
    <name evidence="1" type="ORF">METZ01_LOCUS141446</name>
</gene>
<sequence length="174" mass="20492">MRYDGHSVHHCRFEDDIDWNRFDVFINCAHVEWEQSKMLFESFKAYRFDDSKTIINISSRAVQPNISKGYLYAAQKSSLTHLSNNLTYNSNKKCKVSTLHLGLLEHEELPSLDYVEVLGFVKMIAFRTDNIDIPEITIQHRANYQEVQKDKALLMETEEFFDQLYPDKVPDKIH</sequence>
<dbReference type="EMBL" id="UINC01021310">
    <property type="protein sequence ID" value="SVA88592.1"/>
    <property type="molecule type" value="Genomic_DNA"/>
</dbReference>
<evidence type="ECO:0000313" key="1">
    <source>
        <dbReference type="EMBL" id="SVA88592.1"/>
    </source>
</evidence>
<organism evidence="1">
    <name type="scientific">marine metagenome</name>
    <dbReference type="NCBI Taxonomy" id="408172"/>
    <lineage>
        <taxon>unclassified sequences</taxon>
        <taxon>metagenomes</taxon>
        <taxon>ecological metagenomes</taxon>
    </lineage>
</organism>
<proteinExistence type="predicted"/>
<name>A0A381ZIE0_9ZZZZ</name>
<protein>
    <submittedName>
        <fullName evidence="1">Uncharacterized protein</fullName>
    </submittedName>
</protein>
<dbReference type="AlphaFoldDB" id="A0A381ZIE0"/>
<accession>A0A381ZIE0</accession>
<reference evidence="1" key="1">
    <citation type="submission" date="2018-05" db="EMBL/GenBank/DDBJ databases">
        <authorList>
            <person name="Lanie J.A."/>
            <person name="Ng W.-L."/>
            <person name="Kazmierczak K.M."/>
            <person name="Andrzejewski T.M."/>
            <person name="Davidsen T.M."/>
            <person name="Wayne K.J."/>
            <person name="Tettelin H."/>
            <person name="Glass J.I."/>
            <person name="Rusch D."/>
            <person name="Podicherti R."/>
            <person name="Tsui H.-C.T."/>
            <person name="Winkler M.E."/>
        </authorList>
    </citation>
    <scope>NUCLEOTIDE SEQUENCE</scope>
</reference>